<dbReference type="PANTHER" id="PTHR23123">
    <property type="entry name" value="PHD/F-BOX CONTAINING PROTEIN"/>
    <property type="match status" value="1"/>
</dbReference>
<dbReference type="GO" id="GO:0005634">
    <property type="term" value="C:nucleus"/>
    <property type="evidence" value="ECO:0007669"/>
    <property type="project" value="UniProtKB-SubCell"/>
</dbReference>
<dbReference type="Pfam" id="PF02373">
    <property type="entry name" value="JmjC"/>
    <property type="match status" value="1"/>
</dbReference>
<keyword evidence="16" id="KW-0539">Nucleus</keyword>
<evidence type="ECO:0000256" key="6">
    <source>
        <dbReference type="ARBA" id="ARBA00015153"/>
    </source>
</evidence>
<evidence type="ECO:0000256" key="12">
    <source>
        <dbReference type="ARBA" id="ARBA00023002"/>
    </source>
</evidence>
<evidence type="ECO:0000256" key="10">
    <source>
        <dbReference type="ARBA" id="ARBA00022853"/>
    </source>
</evidence>
<protein>
    <recommendedName>
        <fullName evidence="6">JmjC domain-containing histone demethylation protein 1</fullName>
        <ecNumber evidence="5">1.14.11.27</ecNumber>
    </recommendedName>
    <alternativeName>
        <fullName evidence="17">[Histone-H3]-lysine-36 demethylase 1</fullName>
    </alternativeName>
</protein>
<dbReference type="OrthoDB" id="5876800at2759"/>
<evidence type="ECO:0000313" key="21">
    <source>
        <dbReference type="EMBL" id="THU99350.1"/>
    </source>
</evidence>
<keyword evidence="13" id="KW-0408">Iron</keyword>
<evidence type="ECO:0000256" key="3">
    <source>
        <dbReference type="ARBA" id="ARBA00004123"/>
    </source>
</evidence>
<evidence type="ECO:0000259" key="20">
    <source>
        <dbReference type="PROSITE" id="PS51184"/>
    </source>
</evidence>
<evidence type="ECO:0000256" key="18">
    <source>
        <dbReference type="ARBA" id="ARBA00047915"/>
    </source>
</evidence>
<dbReference type="InterPro" id="IPR041070">
    <property type="entry name" value="JHD"/>
</dbReference>
<evidence type="ECO:0000256" key="11">
    <source>
        <dbReference type="ARBA" id="ARBA00022964"/>
    </source>
</evidence>
<feature type="region of interest" description="Disordered" evidence="19">
    <location>
        <begin position="449"/>
        <end position="468"/>
    </location>
</feature>
<comment type="subcellular location">
    <subcellularLocation>
        <location evidence="3">Nucleus</location>
    </subcellularLocation>
</comment>
<feature type="compositionally biased region" description="Basic and acidic residues" evidence="19">
    <location>
        <begin position="451"/>
        <end position="468"/>
    </location>
</feature>
<evidence type="ECO:0000256" key="13">
    <source>
        <dbReference type="ARBA" id="ARBA00023004"/>
    </source>
</evidence>
<evidence type="ECO:0000256" key="7">
    <source>
        <dbReference type="ARBA" id="ARBA00022723"/>
    </source>
</evidence>
<dbReference type="InterPro" id="IPR013083">
    <property type="entry name" value="Znf_RING/FYVE/PHD"/>
</dbReference>
<evidence type="ECO:0000256" key="8">
    <source>
        <dbReference type="ARBA" id="ARBA00022771"/>
    </source>
</evidence>
<dbReference type="Proteomes" id="UP000297245">
    <property type="component" value="Unassembled WGS sequence"/>
</dbReference>
<evidence type="ECO:0000256" key="1">
    <source>
        <dbReference type="ARBA" id="ARBA00001954"/>
    </source>
</evidence>
<dbReference type="InterPro" id="IPR001965">
    <property type="entry name" value="Znf_PHD"/>
</dbReference>
<proteinExistence type="inferred from homology"/>
<evidence type="ECO:0000256" key="17">
    <source>
        <dbReference type="ARBA" id="ARBA00031083"/>
    </source>
</evidence>
<accession>A0A4S8MAP4</accession>
<sequence>MAGRRRSARNNDKSPQDESNNTAEDRCPACTHESLAKLQFQDKEEWAMCGACKTWYHWHCAGNGEDLDTVDKWFCKPCLAADSRRAITFKAPTRKSERKKTTRDYANLNSGFEPSDPHRFIRVADSKLCKPDNFRRMSGGEVSLEWLEEDPKAMTEPIVIESPDGLEMSMPGSDFTVTDVGTLVGEQTPVEVIDVASQSSSSGWTLGKWVEYCNLEPSARDKILNVISLEVSTTPLADRVVPPRLVRELDWVENFWPSTKKGKGNLYPKVQLYCLMGVEGAWTDWHVDFAGSSVYYHIVRGSKVFYFIKPTPANLAAYERWSGSEAQSHTWLGDMVDEVMKVTLVSGNTMIIPTGWIHAVYTPVDTLVFGGNFLHSYNVATQLRIREIEIKTHVPKKFRFPFFSRLCWYVADKYLKDLKTPGGTPFPPRVLTSLGSLVDFLMSEVHSLEQGSEHTKKEVKEQIPHDRVKDAPALARELRWRVKHATGCTSDDEEDSGRLSPLKRKRKRSESVSGDIPRFKNFKPKSWDNVVESCGEPEQLTIKLPRPSQVDEEWAERWVEVDAQVNGGEEAGDEANMERTNMTIVKVRKTTYGLERERIERRVEKWTWK</sequence>
<dbReference type="Gene3D" id="2.60.120.650">
    <property type="entry name" value="Cupin"/>
    <property type="match status" value="1"/>
</dbReference>
<evidence type="ECO:0000256" key="14">
    <source>
        <dbReference type="ARBA" id="ARBA00023015"/>
    </source>
</evidence>
<comment type="catalytic activity">
    <reaction evidence="18">
        <text>N(6),N(6)-dimethyl-L-lysyl(36)-[histone H3] + 2 2-oxoglutarate + 2 O2 = L-lysyl(36)-[histone H3] + 2 formaldehyde + 2 succinate + 2 CO2</text>
        <dbReference type="Rhea" id="RHEA:42032"/>
        <dbReference type="Rhea" id="RHEA-COMP:9785"/>
        <dbReference type="Rhea" id="RHEA-COMP:9787"/>
        <dbReference type="ChEBI" id="CHEBI:15379"/>
        <dbReference type="ChEBI" id="CHEBI:16526"/>
        <dbReference type="ChEBI" id="CHEBI:16810"/>
        <dbReference type="ChEBI" id="CHEBI:16842"/>
        <dbReference type="ChEBI" id="CHEBI:29969"/>
        <dbReference type="ChEBI" id="CHEBI:30031"/>
        <dbReference type="ChEBI" id="CHEBI:61976"/>
        <dbReference type="EC" id="1.14.11.27"/>
    </reaction>
</comment>
<dbReference type="SMART" id="SM00558">
    <property type="entry name" value="JmjC"/>
    <property type="match status" value="1"/>
</dbReference>
<dbReference type="PROSITE" id="PS51184">
    <property type="entry name" value="JMJC"/>
    <property type="match status" value="1"/>
</dbReference>
<keyword evidence="8" id="KW-0863">Zinc-finger</keyword>
<comment type="similarity">
    <text evidence="4">Belongs to the JHDM1 histone demethylase family.</text>
</comment>
<comment type="cofactor">
    <cofactor evidence="1">
        <name>Fe(2+)</name>
        <dbReference type="ChEBI" id="CHEBI:29033"/>
    </cofactor>
</comment>
<evidence type="ECO:0000256" key="9">
    <source>
        <dbReference type="ARBA" id="ARBA00022833"/>
    </source>
</evidence>
<dbReference type="InterPro" id="IPR003347">
    <property type="entry name" value="JmjC_dom"/>
</dbReference>
<dbReference type="EMBL" id="ML179121">
    <property type="protein sequence ID" value="THU99350.1"/>
    <property type="molecule type" value="Genomic_DNA"/>
</dbReference>
<keyword evidence="7" id="KW-0479">Metal-binding</keyword>
<keyword evidence="12" id="KW-0560">Oxidoreductase</keyword>
<evidence type="ECO:0000256" key="4">
    <source>
        <dbReference type="ARBA" id="ARBA00008037"/>
    </source>
</evidence>
<organism evidence="21 22">
    <name type="scientific">Dendrothele bispora (strain CBS 962.96)</name>
    <dbReference type="NCBI Taxonomy" id="1314807"/>
    <lineage>
        <taxon>Eukaryota</taxon>
        <taxon>Fungi</taxon>
        <taxon>Dikarya</taxon>
        <taxon>Basidiomycota</taxon>
        <taxon>Agaricomycotina</taxon>
        <taxon>Agaricomycetes</taxon>
        <taxon>Agaricomycetidae</taxon>
        <taxon>Agaricales</taxon>
        <taxon>Agaricales incertae sedis</taxon>
        <taxon>Dendrothele</taxon>
    </lineage>
</organism>
<gene>
    <name evidence="21" type="ORF">K435DRAFT_939936</name>
</gene>
<feature type="region of interest" description="Disordered" evidence="19">
    <location>
        <begin position="487"/>
        <end position="518"/>
    </location>
</feature>
<dbReference type="EC" id="1.14.11.27" evidence="5"/>
<dbReference type="CDD" id="cd15517">
    <property type="entry name" value="PHD_TCF19_like"/>
    <property type="match status" value="1"/>
</dbReference>
<name>A0A4S8MAP4_DENBC</name>
<evidence type="ECO:0000256" key="16">
    <source>
        <dbReference type="ARBA" id="ARBA00023242"/>
    </source>
</evidence>
<feature type="region of interest" description="Disordered" evidence="19">
    <location>
        <begin position="1"/>
        <end position="26"/>
    </location>
</feature>
<evidence type="ECO:0000256" key="19">
    <source>
        <dbReference type="SAM" id="MobiDB-lite"/>
    </source>
</evidence>
<reference evidence="21 22" key="1">
    <citation type="journal article" date="2019" name="Nat. Ecol. Evol.">
        <title>Megaphylogeny resolves global patterns of mushroom evolution.</title>
        <authorList>
            <person name="Varga T."/>
            <person name="Krizsan K."/>
            <person name="Foldi C."/>
            <person name="Dima B."/>
            <person name="Sanchez-Garcia M."/>
            <person name="Sanchez-Ramirez S."/>
            <person name="Szollosi G.J."/>
            <person name="Szarkandi J.G."/>
            <person name="Papp V."/>
            <person name="Albert L."/>
            <person name="Andreopoulos W."/>
            <person name="Angelini C."/>
            <person name="Antonin V."/>
            <person name="Barry K.W."/>
            <person name="Bougher N.L."/>
            <person name="Buchanan P."/>
            <person name="Buyck B."/>
            <person name="Bense V."/>
            <person name="Catcheside P."/>
            <person name="Chovatia M."/>
            <person name="Cooper J."/>
            <person name="Damon W."/>
            <person name="Desjardin D."/>
            <person name="Finy P."/>
            <person name="Geml J."/>
            <person name="Haridas S."/>
            <person name="Hughes K."/>
            <person name="Justo A."/>
            <person name="Karasinski D."/>
            <person name="Kautmanova I."/>
            <person name="Kiss B."/>
            <person name="Kocsube S."/>
            <person name="Kotiranta H."/>
            <person name="LaButti K.M."/>
            <person name="Lechner B.E."/>
            <person name="Liimatainen K."/>
            <person name="Lipzen A."/>
            <person name="Lukacs Z."/>
            <person name="Mihaltcheva S."/>
            <person name="Morgado L.N."/>
            <person name="Niskanen T."/>
            <person name="Noordeloos M.E."/>
            <person name="Ohm R.A."/>
            <person name="Ortiz-Santana B."/>
            <person name="Ovrebo C."/>
            <person name="Racz N."/>
            <person name="Riley R."/>
            <person name="Savchenko A."/>
            <person name="Shiryaev A."/>
            <person name="Soop K."/>
            <person name="Spirin V."/>
            <person name="Szebenyi C."/>
            <person name="Tomsovsky M."/>
            <person name="Tulloss R.E."/>
            <person name="Uehling J."/>
            <person name="Grigoriev I.V."/>
            <person name="Vagvolgyi C."/>
            <person name="Papp T."/>
            <person name="Martin F.M."/>
            <person name="Miettinen O."/>
            <person name="Hibbett D.S."/>
            <person name="Nagy L.G."/>
        </authorList>
    </citation>
    <scope>NUCLEOTIDE SEQUENCE [LARGE SCALE GENOMIC DNA]</scope>
    <source>
        <strain evidence="21 22">CBS 962.96</strain>
    </source>
</reference>
<dbReference type="Pfam" id="PF17811">
    <property type="entry name" value="JHD"/>
    <property type="match status" value="1"/>
</dbReference>
<keyword evidence="14" id="KW-0805">Transcription regulation</keyword>
<keyword evidence="15" id="KW-0804">Transcription</keyword>
<dbReference type="InterPro" id="IPR050690">
    <property type="entry name" value="JHDM1_Histone_Demethylase"/>
</dbReference>
<dbReference type="AlphaFoldDB" id="A0A4S8MAP4"/>
<dbReference type="InterPro" id="IPR011011">
    <property type="entry name" value="Znf_FYVE_PHD"/>
</dbReference>
<dbReference type="Gene3D" id="3.30.40.10">
    <property type="entry name" value="Zinc/RING finger domain, C3HC4 (zinc finger)"/>
    <property type="match status" value="1"/>
</dbReference>
<keyword evidence="22" id="KW-1185">Reference proteome</keyword>
<dbReference type="GO" id="GO:0008270">
    <property type="term" value="F:zinc ion binding"/>
    <property type="evidence" value="ECO:0007669"/>
    <property type="project" value="UniProtKB-KW"/>
</dbReference>
<evidence type="ECO:0000256" key="2">
    <source>
        <dbReference type="ARBA" id="ARBA00003909"/>
    </source>
</evidence>
<evidence type="ECO:0000256" key="5">
    <source>
        <dbReference type="ARBA" id="ARBA00013246"/>
    </source>
</evidence>
<evidence type="ECO:0000313" key="22">
    <source>
        <dbReference type="Proteomes" id="UP000297245"/>
    </source>
</evidence>
<dbReference type="SUPFAM" id="SSF57903">
    <property type="entry name" value="FYVE/PHD zinc finger"/>
    <property type="match status" value="1"/>
</dbReference>
<feature type="domain" description="JmjC" evidence="20">
    <location>
        <begin position="230"/>
        <end position="390"/>
    </location>
</feature>
<dbReference type="SMART" id="SM00249">
    <property type="entry name" value="PHD"/>
    <property type="match status" value="1"/>
</dbReference>
<keyword evidence="11" id="KW-0223">Dioxygenase</keyword>
<keyword evidence="10" id="KW-0156">Chromatin regulator</keyword>
<dbReference type="SUPFAM" id="SSF51197">
    <property type="entry name" value="Clavaminate synthase-like"/>
    <property type="match status" value="1"/>
</dbReference>
<comment type="function">
    <text evidence="2">Histone demethylase that specifically demethylates 'Lys-36' of histone H3, thereby playing a central role in histone code.</text>
</comment>
<evidence type="ECO:0000256" key="15">
    <source>
        <dbReference type="ARBA" id="ARBA00023163"/>
    </source>
</evidence>
<dbReference type="GO" id="GO:0140680">
    <property type="term" value="F:histone H3K36me/H3K36me2 demethylase activity"/>
    <property type="evidence" value="ECO:0007669"/>
    <property type="project" value="UniProtKB-EC"/>
</dbReference>
<keyword evidence="9" id="KW-0862">Zinc</keyword>